<evidence type="ECO:0000259" key="8">
    <source>
        <dbReference type="PROSITE" id="PS50850"/>
    </source>
</evidence>
<keyword evidence="2" id="KW-0813">Transport</keyword>
<accession>A0ABT1Y3B9</accession>
<proteinExistence type="predicted"/>
<feature type="transmembrane region" description="Helical" evidence="7">
    <location>
        <begin position="41"/>
        <end position="64"/>
    </location>
</feature>
<evidence type="ECO:0000313" key="10">
    <source>
        <dbReference type="Proteomes" id="UP001524944"/>
    </source>
</evidence>
<feature type="transmembrane region" description="Helical" evidence="7">
    <location>
        <begin position="211"/>
        <end position="230"/>
    </location>
</feature>
<dbReference type="InterPro" id="IPR050189">
    <property type="entry name" value="MFS_Efflux_Transporters"/>
</dbReference>
<gene>
    <name evidence="9" type="ORF">NVS47_07565</name>
</gene>
<keyword evidence="10" id="KW-1185">Reference proteome</keyword>
<evidence type="ECO:0000256" key="7">
    <source>
        <dbReference type="SAM" id="Phobius"/>
    </source>
</evidence>
<keyword evidence="6 7" id="KW-0472">Membrane</keyword>
<feature type="transmembrane region" description="Helical" evidence="7">
    <location>
        <begin position="166"/>
        <end position="184"/>
    </location>
</feature>
<comment type="caution">
    <text evidence="9">The sequence shown here is derived from an EMBL/GenBank/DDBJ whole genome shotgun (WGS) entry which is preliminary data.</text>
</comment>
<feature type="transmembrane region" description="Helical" evidence="7">
    <location>
        <begin position="277"/>
        <end position="298"/>
    </location>
</feature>
<keyword evidence="4 7" id="KW-0812">Transmembrane</keyword>
<dbReference type="PANTHER" id="PTHR43124:SF3">
    <property type="entry name" value="CHLORAMPHENICOL EFFLUX PUMP RV0191"/>
    <property type="match status" value="1"/>
</dbReference>
<feature type="transmembrane region" description="Helical" evidence="7">
    <location>
        <begin position="365"/>
        <end position="385"/>
    </location>
</feature>
<keyword evidence="3" id="KW-1003">Cell membrane</keyword>
<feature type="transmembrane region" description="Helical" evidence="7">
    <location>
        <begin position="304"/>
        <end position="324"/>
    </location>
</feature>
<dbReference type="CDD" id="cd17325">
    <property type="entry name" value="MFS_MdtG_SLC18_like"/>
    <property type="match status" value="1"/>
</dbReference>
<dbReference type="EMBL" id="JANPWE010000003">
    <property type="protein sequence ID" value="MCR6545373.1"/>
    <property type="molecule type" value="Genomic_DNA"/>
</dbReference>
<dbReference type="Pfam" id="PF07690">
    <property type="entry name" value="MFS_1"/>
    <property type="match status" value="1"/>
</dbReference>
<feature type="transmembrane region" description="Helical" evidence="7">
    <location>
        <begin position="76"/>
        <end position="96"/>
    </location>
</feature>
<organism evidence="9 10">
    <name type="scientific">Dehalobacterium formicoaceticum</name>
    <dbReference type="NCBI Taxonomy" id="51515"/>
    <lineage>
        <taxon>Bacteria</taxon>
        <taxon>Bacillati</taxon>
        <taxon>Bacillota</taxon>
        <taxon>Clostridia</taxon>
        <taxon>Eubacteriales</taxon>
        <taxon>Peptococcaceae</taxon>
        <taxon>Dehalobacterium</taxon>
    </lineage>
</organism>
<evidence type="ECO:0000256" key="3">
    <source>
        <dbReference type="ARBA" id="ARBA00022475"/>
    </source>
</evidence>
<reference evidence="9 10" key="1">
    <citation type="submission" date="2022-08" db="EMBL/GenBank/DDBJ databases">
        <title>Proteogenomics of the novel Dehalobacterium formicoaceticum strain EZ94 highlights a key role of methyltransferases during anaerobic dichloromethane degradation.</title>
        <authorList>
            <person name="Wasmund K."/>
        </authorList>
    </citation>
    <scope>NUCLEOTIDE SEQUENCE [LARGE SCALE GENOMIC DNA]</scope>
    <source>
        <strain evidence="9 10">EZ94</strain>
    </source>
</reference>
<dbReference type="Gene3D" id="1.20.1250.20">
    <property type="entry name" value="MFS general substrate transporter like domains"/>
    <property type="match status" value="2"/>
</dbReference>
<feature type="transmembrane region" description="Helical" evidence="7">
    <location>
        <begin position="236"/>
        <end position="256"/>
    </location>
</feature>
<evidence type="ECO:0000256" key="5">
    <source>
        <dbReference type="ARBA" id="ARBA00022989"/>
    </source>
</evidence>
<dbReference type="InterPro" id="IPR020846">
    <property type="entry name" value="MFS_dom"/>
</dbReference>
<dbReference type="RefSeq" id="WP_089609347.1">
    <property type="nucleotide sequence ID" value="NZ_CP022121.1"/>
</dbReference>
<evidence type="ECO:0000256" key="1">
    <source>
        <dbReference type="ARBA" id="ARBA00004651"/>
    </source>
</evidence>
<evidence type="ECO:0000256" key="6">
    <source>
        <dbReference type="ARBA" id="ARBA00023136"/>
    </source>
</evidence>
<keyword evidence="5 7" id="KW-1133">Transmembrane helix</keyword>
<evidence type="ECO:0000256" key="2">
    <source>
        <dbReference type="ARBA" id="ARBA00022448"/>
    </source>
</evidence>
<dbReference type="PROSITE" id="PS00216">
    <property type="entry name" value="SUGAR_TRANSPORT_1"/>
    <property type="match status" value="2"/>
</dbReference>
<protein>
    <submittedName>
        <fullName evidence="9">MFS transporter</fullName>
    </submittedName>
</protein>
<dbReference type="SUPFAM" id="SSF103473">
    <property type="entry name" value="MFS general substrate transporter"/>
    <property type="match status" value="1"/>
</dbReference>
<dbReference type="PROSITE" id="PS50850">
    <property type="entry name" value="MFS"/>
    <property type="match status" value="1"/>
</dbReference>
<evidence type="ECO:0000256" key="4">
    <source>
        <dbReference type="ARBA" id="ARBA00022692"/>
    </source>
</evidence>
<name>A0ABT1Y3B9_9FIRM</name>
<dbReference type="PANTHER" id="PTHR43124">
    <property type="entry name" value="PURINE EFFLUX PUMP PBUE"/>
    <property type="match status" value="1"/>
</dbReference>
<comment type="subcellular location">
    <subcellularLocation>
        <location evidence="1">Cell membrane</location>
        <topology evidence="1">Multi-pass membrane protein</topology>
    </subcellularLocation>
</comment>
<dbReference type="InterPro" id="IPR036259">
    <property type="entry name" value="MFS_trans_sf"/>
</dbReference>
<dbReference type="InterPro" id="IPR011701">
    <property type="entry name" value="MFS"/>
</dbReference>
<evidence type="ECO:0000313" key="9">
    <source>
        <dbReference type="EMBL" id="MCR6545373.1"/>
    </source>
</evidence>
<dbReference type="Proteomes" id="UP001524944">
    <property type="component" value="Unassembled WGS sequence"/>
</dbReference>
<feature type="domain" description="Major facilitator superfamily (MFS) profile" evidence="8">
    <location>
        <begin position="10"/>
        <end position="389"/>
    </location>
</feature>
<dbReference type="InterPro" id="IPR005829">
    <property type="entry name" value="Sugar_transporter_CS"/>
</dbReference>
<feature type="transmembrane region" description="Helical" evidence="7">
    <location>
        <begin position="139"/>
        <end position="160"/>
    </location>
</feature>
<sequence length="400" mass="43389">MYWADQKTRSLRSIGLLIFLVSIGEGMTAPAIPLVGSGLGASYSLIGFFMTGYSVAYCIMTILSGRCSDIWGRKKILLFSIFLCFCASLGYCFAQSSYSLLIFRTLEGMSRGILWVVLEAILADNTLPENRGRESGRFTFFYGMGAMSGCIIGGLVMEYFPLTTVFPAYPVFCVLAFIIGLRGITEVAEGEEVLDGEASAGFPAYWREFKIIWPFCYLFFVYAGFLYSISGMLSMVAGYFQVSYLGIGFTFALFWGCRTISFAVSGRLSDNLGRKPLLMGASIMLAIAAALFIVGASFNSITLAAIFGGMGTGFMYPLLVAGVADNASRGYSGFDLGLMEFIGSLGMITQTGLSGLLGEHGGVQMTYSFTLLVSLVAIVIASFFIKKDKIRSEQNAYDLT</sequence>